<evidence type="ECO:0000313" key="2">
    <source>
        <dbReference type="Proteomes" id="UP000005952"/>
    </source>
</evidence>
<gene>
    <name evidence="1" type="ORF">HYPDE_33308</name>
</gene>
<dbReference type="HOGENOM" id="CLU_2523053_0_0_5"/>
<dbReference type="AlphaFoldDB" id="N0B480"/>
<accession>N0B480</accession>
<reference evidence="1 2" key="1">
    <citation type="journal article" date="2013" name="Genome Announc.">
        <title>Genome sequences for three denitrifying bacterial strains isolated from a uranium- and nitrate-contaminated subsurface environment.</title>
        <authorList>
            <person name="Venkatramanan R."/>
            <person name="Prakash O."/>
            <person name="Woyke T."/>
            <person name="Chain P."/>
            <person name="Goodwin L.A."/>
            <person name="Watson D."/>
            <person name="Brooks S."/>
            <person name="Kostka J.E."/>
            <person name="Green S.J."/>
        </authorList>
    </citation>
    <scope>NUCLEOTIDE SEQUENCE [LARGE SCALE GENOMIC DNA]</scope>
    <source>
        <strain evidence="1 2">1NES1</strain>
    </source>
</reference>
<proteinExistence type="predicted"/>
<organism evidence="1 2">
    <name type="scientific">Hyphomicrobium denitrificans 1NES1</name>
    <dbReference type="NCBI Taxonomy" id="670307"/>
    <lineage>
        <taxon>Bacteria</taxon>
        <taxon>Pseudomonadati</taxon>
        <taxon>Pseudomonadota</taxon>
        <taxon>Alphaproteobacteria</taxon>
        <taxon>Hyphomicrobiales</taxon>
        <taxon>Hyphomicrobiaceae</taxon>
        <taxon>Hyphomicrobium</taxon>
    </lineage>
</organism>
<sequence length="84" mass="9577">MISVGDGIARPFLHQKVDRTRTLGCRLTGTSRDPLISISLRHEAVVNRGVCSTQKVFFVFPALHDLYLRWVETSSERKGFCRRS</sequence>
<protein>
    <submittedName>
        <fullName evidence="1">Uncharacterized protein</fullName>
    </submittedName>
</protein>
<dbReference type="Proteomes" id="UP000005952">
    <property type="component" value="Chromosome"/>
</dbReference>
<dbReference type="STRING" id="670307.HYPDE_33308"/>
<evidence type="ECO:0000313" key="1">
    <source>
        <dbReference type="EMBL" id="AGK58334.1"/>
    </source>
</evidence>
<keyword evidence="2" id="KW-1185">Reference proteome</keyword>
<name>N0B480_9HYPH</name>
<dbReference type="KEGG" id="hdt:HYPDE_33308"/>
<dbReference type="EMBL" id="CP005587">
    <property type="protein sequence ID" value="AGK58334.1"/>
    <property type="molecule type" value="Genomic_DNA"/>
</dbReference>